<name>A0AA37PZZ9_9MYCO</name>
<dbReference type="EMBL" id="BRXE01000096">
    <property type="protein sequence ID" value="GLB85708.1"/>
    <property type="molecule type" value="Genomic_DNA"/>
</dbReference>
<dbReference type="RefSeq" id="WP_264916170.1">
    <property type="nucleotide sequence ID" value="NZ_BRXE01000096.1"/>
</dbReference>
<evidence type="ECO:0000313" key="1">
    <source>
        <dbReference type="EMBL" id="GLB85708.1"/>
    </source>
</evidence>
<gene>
    <name evidence="1" type="ORF">SRL2020028_49640</name>
</gene>
<comment type="caution">
    <text evidence="1">The sequence shown here is derived from an EMBL/GenBank/DDBJ whole genome shotgun (WGS) entry which is preliminary data.</text>
</comment>
<dbReference type="Proteomes" id="UP001165663">
    <property type="component" value="Unassembled WGS sequence"/>
</dbReference>
<evidence type="ECO:0000313" key="2">
    <source>
        <dbReference type="Proteomes" id="UP001165663"/>
    </source>
</evidence>
<proteinExistence type="predicted"/>
<sequence length="107" mass="12181">MFECWVNEMDPPTRLVVDPPLSVLVDLTQAMRNPDDEFRCDRVSMRVKFEGISTKDSATQGLLRAWMQTTAGGWWGLVAFELRSGNGHGRVSIEQWCPARSLRRKPS</sequence>
<accession>A0AA37PZZ9</accession>
<dbReference type="AlphaFoldDB" id="A0AA37PZZ9"/>
<reference evidence="1" key="1">
    <citation type="submission" date="2022-07" db="EMBL/GenBank/DDBJ databases">
        <title>Mycobacterium kiyosense sp. nov., scotochromogenic slow-glowing species isolated from respiratory specimens.</title>
        <authorList>
            <person name="Fukano H."/>
            <person name="Kazumi Y."/>
            <person name="Sakagami N."/>
            <person name="Ato M."/>
            <person name="Mitarai S."/>
            <person name="Hoshino Y."/>
        </authorList>
    </citation>
    <scope>NUCLEOTIDE SEQUENCE</scope>
    <source>
        <strain evidence="1">SRL2020-028</strain>
    </source>
</reference>
<protein>
    <submittedName>
        <fullName evidence="1">Uncharacterized protein</fullName>
    </submittedName>
</protein>
<organism evidence="1 2">
    <name type="scientific">Mycobacterium kiyosense</name>
    <dbReference type="NCBI Taxonomy" id="2871094"/>
    <lineage>
        <taxon>Bacteria</taxon>
        <taxon>Bacillati</taxon>
        <taxon>Actinomycetota</taxon>
        <taxon>Actinomycetes</taxon>
        <taxon>Mycobacteriales</taxon>
        <taxon>Mycobacteriaceae</taxon>
        <taxon>Mycobacterium</taxon>
    </lineage>
</organism>